<dbReference type="PROSITE" id="PS51257">
    <property type="entry name" value="PROKAR_LIPOPROTEIN"/>
    <property type="match status" value="1"/>
</dbReference>
<dbReference type="InterPro" id="IPR039424">
    <property type="entry name" value="SBP_5"/>
</dbReference>
<dbReference type="NCBIfam" id="NF043077">
    <property type="entry name" value="MMSYN1_0169"/>
    <property type="match status" value="1"/>
</dbReference>
<dbReference type="SUPFAM" id="SSF53850">
    <property type="entry name" value="Periplasmic binding protein-like II"/>
    <property type="match status" value="3"/>
</dbReference>
<evidence type="ECO:0000256" key="1">
    <source>
        <dbReference type="ARBA" id="ARBA00004196"/>
    </source>
</evidence>
<dbReference type="Gene3D" id="3.90.76.10">
    <property type="entry name" value="Dipeptide-binding Protein, Domain 1"/>
    <property type="match status" value="1"/>
</dbReference>
<dbReference type="GO" id="GO:0015833">
    <property type="term" value="P:peptide transport"/>
    <property type="evidence" value="ECO:0007669"/>
    <property type="project" value="TreeGrafter"/>
</dbReference>
<gene>
    <name evidence="7" type="ORF">C5T88_01745</name>
</gene>
<dbReference type="PANTHER" id="PTHR30290">
    <property type="entry name" value="PERIPLASMIC BINDING COMPONENT OF ABC TRANSPORTER"/>
    <property type="match status" value="1"/>
</dbReference>
<accession>A0A2S0NJW2</accession>
<proteinExistence type="inferred from homology"/>
<name>A0A2S0NJW2_9MOLU</name>
<dbReference type="RefSeq" id="WP_303662628.1">
    <property type="nucleotide sequence ID" value="NZ_CP027019.1"/>
</dbReference>
<evidence type="ECO:0000313" key="7">
    <source>
        <dbReference type="EMBL" id="AVP49299.1"/>
    </source>
</evidence>
<feature type="chain" id="PRO_5015695429" description="Solute-binding protein family 5 domain-containing protein" evidence="5">
    <location>
        <begin position="24"/>
        <end position="933"/>
    </location>
</feature>
<reference evidence="8" key="1">
    <citation type="submission" date="2018-02" db="EMBL/GenBank/DDBJ databases">
        <title>Firefly genomes illuminate parallel origins of bioluminescence in beetles.</title>
        <authorList>
            <person name="Fallon T.R."/>
            <person name="Lower S.E.S."/>
            <person name="Behringer M."/>
            <person name="Weng J.-K."/>
        </authorList>
    </citation>
    <scope>NUCLEOTIDE SEQUENCE [LARGE SCALE GENOMIC DNA]</scope>
</reference>
<dbReference type="AlphaFoldDB" id="A0A2S0NJW2"/>
<keyword evidence="3" id="KW-0813">Transport</keyword>
<evidence type="ECO:0000256" key="4">
    <source>
        <dbReference type="ARBA" id="ARBA00022729"/>
    </source>
</evidence>
<organism evidence="7 8">
    <name type="scientific">Williamsoniiplasma luminosum</name>
    <dbReference type="NCBI Taxonomy" id="214888"/>
    <lineage>
        <taxon>Bacteria</taxon>
        <taxon>Bacillati</taxon>
        <taxon>Mycoplasmatota</taxon>
        <taxon>Mollicutes</taxon>
        <taxon>Entomoplasmatales</taxon>
        <taxon>Williamsoniiplasma</taxon>
    </lineage>
</organism>
<feature type="domain" description="Solute-binding protein family 5" evidence="6">
    <location>
        <begin position="293"/>
        <end position="514"/>
    </location>
</feature>
<sequence length="933" mass="105608">MKKILSLLTVIGLVASTTTTVVACGPLTNEKLLNRTVDTETYRSILSSPMISWSSGTSMEESDSQFITQMQDTLLTPNAHDGFEGSLARWWGKNTSKVEWYFDVRDEATWTGLKDGSKSEYEVKGQIGPKGIFDAFRFVFNDYNQSQNQATWSTIVAEGSGLVAFLKTLREEYPESFDNNKAPDGEDPTTTNVRVTKAIDSAILYYNLKYGKWLDTGNNRGNEWANGKKELSFNWQEKFGHPTRTTGQKLIRKDVAEEIVKFSVEPAEEYEKYTIESMTKGGIIRGAEIIDGKTKKNHAQIYEGDALITTLENYNLTIRLQKPAEYFESIAAFVAFAPMPPISVDYGSTSVSSYSYGRTWESVWVSGAYVVESYGPNTALILKTNPFYFNKEKAYVKRLIYSAVTGNDISKPRLFFEAGDVSGVALDPVDSSGWNKYVGSDYDNPVFTGSHAIKKPSTTTNFLLYNYAKLNGKNLADSAIAISQNSVRAYISYMLERTELVKYYSEAMDGPKNEVDQNGKQISKFIRNSYTSSGFATYYDDKVKKDYALDFMNTKYTDEAKKISQGLDPKQKDPQFDIRYNFSKNLNDGYDAHRRNDLLALQALSQDIAGKVSDNRENYEKFKEIVIKQNQEIDAAGSVEKAKADGLYTKYEKEKIKIFQDRVRSDLKFAVEGRPVELQFLMSGASSNTSNRYIHNMIGLFNEVPNNPFKIVELVSTDQDGYRTLQNAGKFDLSVAGWIPDYADPYNFLHTVTYGGEYDNYQRLTKIFDKEETQATDRSVKLKPGKLITEIPNGKGAKIYANLLKSFETFTTRVETTDTIGDMHERYTKFAEAEYDGIINANLILPMQVRKLGTTMSISYLNNFTTPTYPTGSSHFRMFGVKMIPKLWTREQFEAEQEKFKNNDPIYADHLWEFSNNSGKQAAPMVGPRRSQN</sequence>
<evidence type="ECO:0000313" key="8">
    <source>
        <dbReference type="Proteomes" id="UP000239250"/>
    </source>
</evidence>
<dbReference type="Pfam" id="PF00496">
    <property type="entry name" value="SBP_bac_5"/>
    <property type="match status" value="1"/>
</dbReference>
<dbReference type="Proteomes" id="UP000239250">
    <property type="component" value="Chromosome"/>
</dbReference>
<protein>
    <recommendedName>
        <fullName evidence="6">Solute-binding protein family 5 domain-containing protein</fullName>
    </recommendedName>
</protein>
<feature type="signal peptide" evidence="5">
    <location>
        <begin position="1"/>
        <end position="23"/>
    </location>
</feature>
<evidence type="ECO:0000256" key="3">
    <source>
        <dbReference type="ARBA" id="ARBA00022448"/>
    </source>
</evidence>
<dbReference type="Gene3D" id="3.40.190.10">
    <property type="entry name" value="Periplasmic binding protein-like II"/>
    <property type="match status" value="1"/>
</dbReference>
<evidence type="ECO:0000256" key="2">
    <source>
        <dbReference type="ARBA" id="ARBA00005695"/>
    </source>
</evidence>
<evidence type="ECO:0000259" key="6">
    <source>
        <dbReference type="Pfam" id="PF00496"/>
    </source>
</evidence>
<dbReference type="PANTHER" id="PTHR30290:SF10">
    <property type="entry name" value="PERIPLASMIC OLIGOPEPTIDE-BINDING PROTEIN-RELATED"/>
    <property type="match status" value="1"/>
</dbReference>
<dbReference type="Gene3D" id="3.10.105.10">
    <property type="entry name" value="Dipeptide-binding Protein, Domain 3"/>
    <property type="match status" value="2"/>
</dbReference>
<evidence type="ECO:0000256" key="5">
    <source>
        <dbReference type="SAM" id="SignalP"/>
    </source>
</evidence>
<dbReference type="GO" id="GO:0030313">
    <property type="term" value="C:cell envelope"/>
    <property type="evidence" value="ECO:0007669"/>
    <property type="project" value="UniProtKB-SubCell"/>
</dbReference>
<comment type="subcellular location">
    <subcellularLocation>
        <location evidence="1">Cell envelope</location>
    </subcellularLocation>
</comment>
<dbReference type="GO" id="GO:1904680">
    <property type="term" value="F:peptide transmembrane transporter activity"/>
    <property type="evidence" value="ECO:0007669"/>
    <property type="project" value="TreeGrafter"/>
</dbReference>
<dbReference type="NCBIfam" id="NF038029">
    <property type="entry name" value="LP_plasma"/>
    <property type="match status" value="1"/>
</dbReference>
<dbReference type="EMBL" id="CP027019">
    <property type="protein sequence ID" value="AVP49299.1"/>
    <property type="molecule type" value="Genomic_DNA"/>
</dbReference>
<dbReference type="InterPro" id="IPR000914">
    <property type="entry name" value="SBP_5_dom"/>
</dbReference>
<dbReference type="InterPro" id="IPR054816">
    <property type="entry name" value="Lipoprotein_mollicutes-type_CS"/>
</dbReference>
<comment type="similarity">
    <text evidence="2">Belongs to the bacterial solute-binding protein 5 family.</text>
</comment>
<keyword evidence="4 5" id="KW-0732">Signal</keyword>